<organism evidence="3 4">
    <name type="scientific">Paenibacillus favisporus</name>
    <dbReference type="NCBI Taxonomy" id="221028"/>
    <lineage>
        <taxon>Bacteria</taxon>
        <taxon>Bacillati</taxon>
        <taxon>Bacillota</taxon>
        <taxon>Bacilli</taxon>
        <taxon>Bacillales</taxon>
        <taxon>Paenibacillaceae</taxon>
        <taxon>Paenibacillus</taxon>
    </lineage>
</organism>
<keyword evidence="2" id="KW-0732">Signal</keyword>
<dbReference type="PROSITE" id="PS51257">
    <property type="entry name" value="PROKAR_LIPOPROTEIN"/>
    <property type="match status" value="1"/>
</dbReference>
<gene>
    <name evidence="3" type="ORF">ABID47_002426</name>
</gene>
<evidence type="ECO:0000256" key="1">
    <source>
        <dbReference type="SAM" id="MobiDB-lite"/>
    </source>
</evidence>
<evidence type="ECO:0000313" key="3">
    <source>
        <dbReference type="EMBL" id="MET3545815.1"/>
    </source>
</evidence>
<evidence type="ECO:0000313" key="4">
    <source>
        <dbReference type="Proteomes" id="UP001549098"/>
    </source>
</evidence>
<feature type="compositionally biased region" description="Polar residues" evidence="1">
    <location>
        <begin position="29"/>
        <end position="40"/>
    </location>
</feature>
<accession>A0ABV2F241</accession>
<reference evidence="3 4" key="1">
    <citation type="submission" date="2024-06" db="EMBL/GenBank/DDBJ databases">
        <title>Genomic Encyclopedia of Type Strains, Phase IV (KMG-IV): sequencing the most valuable type-strain genomes for metagenomic binning, comparative biology and taxonomic classification.</title>
        <authorList>
            <person name="Goeker M."/>
        </authorList>
    </citation>
    <scope>NUCLEOTIDE SEQUENCE [LARGE SCALE GENOMIC DNA]</scope>
    <source>
        <strain evidence="3 4">DSM 17253</strain>
    </source>
</reference>
<feature type="signal peptide" evidence="2">
    <location>
        <begin position="1"/>
        <end position="19"/>
    </location>
</feature>
<protein>
    <submittedName>
        <fullName evidence="3">Uncharacterized protein</fullName>
    </submittedName>
</protein>
<feature type="chain" id="PRO_5046239250" evidence="2">
    <location>
        <begin position="20"/>
        <end position="262"/>
    </location>
</feature>
<dbReference type="RefSeq" id="WP_354496958.1">
    <property type="nucleotide sequence ID" value="NZ_JBEPLV010000002.1"/>
</dbReference>
<keyword evidence="4" id="KW-1185">Reference proteome</keyword>
<proteinExistence type="predicted"/>
<name>A0ABV2F241_9BACL</name>
<feature type="region of interest" description="Disordered" evidence="1">
    <location>
        <begin position="29"/>
        <end position="58"/>
    </location>
</feature>
<evidence type="ECO:0000256" key="2">
    <source>
        <dbReference type="SAM" id="SignalP"/>
    </source>
</evidence>
<sequence>MRKVPLTMASMLLFGFLLACNQSDDLSDNAVSTEISSTDDNPGEGMQQPSSSSPGASVERVSRFPKSFISGSVVLDSSSDTRVVRAEIVTRQGTLLMISQGREERGHLAVPSNYGREGDLTFQADYSIVYRQAGKEDTLLLDLPAFLFVRPNDEKVPFEKVRFQDADVYFLAPQYKSGHGMEAYVFAIDRSSGEATALKVMQKGHAGGKLVYSEIEPSPHIENDRLVVHPPIVAGTPEEDTRDVLYRLDLANKRLVAIDNKN</sequence>
<dbReference type="Proteomes" id="UP001549098">
    <property type="component" value="Unassembled WGS sequence"/>
</dbReference>
<dbReference type="EMBL" id="JBEPLV010000002">
    <property type="protein sequence ID" value="MET3545815.1"/>
    <property type="molecule type" value="Genomic_DNA"/>
</dbReference>
<comment type="caution">
    <text evidence="3">The sequence shown here is derived from an EMBL/GenBank/DDBJ whole genome shotgun (WGS) entry which is preliminary data.</text>
</comment>